<dbReference type="InterPro" id="IPR015421">
    <property type="entry name" value="PyrdxlP-dep_Trfase_major"/>
</dbReference>
<reference evidence="7 8" key="1">
    <citation type="submission" date="2022-03" db="EMBL/GenBank/DDBJ databases">
        <authorList>
            <person name="Nunn A."/>
            <person name="Chopra R."/>
            <person name="Nunn A."/>
            <person name="Contreras Garrido A."/>
        </authorList>
    </citation>
    <scope>NUCLEOTIDE SEQUENCE [LARGE SCALE GENOMIC DNA]</scope>
</reference>
<dbReference type="Proteomes" id="UP000836841">
    <property type="component" value="Chromosome 4"/>
</dbReference>
<dbReference type="PANTHER" id="PTHR14237:SF85">
    <property type="entry name" value="PYRIDOXAL PHOSPHATE (PLP)-DEPENDENT TRANSFERASES SUPERFAMILY PROTEIN"/>
    <property type="match status" value="1"/>
</dbReference>
<feature type="region of interest" description="Disordered" evidence="5">
    <location>
        <begin position="580"/>
        <end position="604"/>
    </location>
</feature>
<dbReference type="PANTHER" id="PTHR14237">
    <property type="entry name" value="MOLYBDOPTERIN COFACTOR SULFURASE MOSC"/>
    <property type="match status" value="1"/>
</dbReference>
<protein>
    <recommendedName>
        <fullName evidence="6">Zinc-finger domain-containing protein</fullName>
    </recommendedName>
</protein>
<keyword evidence="2" id="KW-0805">Transcription regulation</keyword>
<evidence type="ECO:0000259" key="6">
    <source>
        <dbReference type="Pfam" id="PF10497"/>
    </source>
</evidence>
<dbReference type="SUPFAM" id="SSF53383">
    <property type="entry name" value="PLP-dependent transferases"/>
    <property type="match status" value="1"/>
</dbReference>
<evidence type="ECO:0000313" key="8">
    <source>
        <dbReference type="Proteomes" id="UP000836841"/>
    </source>
</evidence>
<evidence type="ECO:0000256" key="1">
    <source>
        <dbReference type="ARBA" id="ARBA00004123"/>
    </source>
</evidence>
<keyword evidence="3" id="KW-0804">Transcription</keyword>
<dbReference type="FunFam" id="3.40.640.10:FF:000116">
    <property type="entry name" value="Pyridoxal phosphate (PLP)-dependent transferases superfamily protein"/>
    <property type="match status" value="1"/>
</dbReference>
<feature type="compositionally biased region" description="Polar residues" evidence="5">
    <location>
        <begin position="510"/>
        <end position="519"/>
    </location>
</feature>
<feature type="region of interest" description="Disordered" evidence="5">
    <location>
        <begin position="507"/>
        <end position="559"/>
    </location>
</feature>
<evidence type="ECO:0000256" key="2">
    <source>
        <dbReference type="ARBA" id="ARBA00023015"/>
    </source>
</evidence>
<evidence type="ECO:0000313" key="7">
    <source>
        <dbReference type="EMBL" id="CAH2061355.1"/>
    </source>
</evidence>
<dbReference type="Pfam" id="PF10497">
    <property type="entry name" value="zf-4CXXC_R1"/>
    <property type="match status" value="1"/>
</dbReference>
<feature type="region of interest" description="Disordered" evidence="5">
    <location>
        <begin position="94"/>
        <end position="134"/>
    </location>
</feature>
<feature type="compositionally biased region" description="Polar residues" evidence="5">
    <location>
        <begin position="304"/>
        <end position="315"/>
    </location>
</feature>
<feature type="region of interest" description="Disordered" evidence="5">
    <location>
        <begin position="293"/>
        <end position="315"/>
    </location>
</feature>
<accession>A0AAU9SC90</accession>
<sequence length="1400" mass="156854">MKIVPTKKLGDNLVKKREGDLWNLKPVRIIIVITMLAMRTGTTEASMAKSNPNPEVKGKPKVSLYEQCREERIKENLQRMQNLGILNLARKLKSETRPVKRPYGNSNPGQKSTPPTQPSRRSSRLENTTPVVYTDGVYKKGNKSKRECVMIGEGSRLEVYTEEHEKLLGNTERSWTLFVDGYDKDGKRIYDPVNGKTCHQCRQKTLGHRTQCSECDMVQGQFCGDCLFMRYGEHVLEALENPNWTCPVCRGICNCSLCRNHKGWVPTGPVYRRIAKLGYKSVAHYLIQTKRAETADEDDDDATPNQASAKRSLSFQEAKPLPQIAAADDLSEQVPKVQNMEMKNGDSLMKEEDENTKEAPNSAKRSLSFFLPSVDDHQTLFVDDHQTLFVDDHGIGYLEPPKQDKQEHSCAHIGDDPVQETTVQNSDLVTRPDSILLPGENQSLEDDQTPWVDVQVLSDLELTKQDKQEHDDLPIVQERTEHISNGYFLNGESQTLLGVDVQVLSDETETSGNSGNTQETKSKRKASLEPIDSGSTQEKRNKSKSMRRDNGSDSPIDVRRKASMLRKLYEDKLREALEEASENGSLFKSQDMEKENQEDESLGRSRSLARLHAQREFLRATALAAERDFESEDAIPQLLEAFNKFLTMYPKYETSEKIDQLRSDEYAHLSDSKTLHYWDSCTFSVSEITANLSNHALYGGAESGTVEHDLKTRIMNYLNIPESEYGLVFTESRGSAFRLLADSYPFHTNKRLLTMFDHESQSVNWMAQTARERGAKAYNAWFKWPSLKLCSTDLKKRLSHKKRKKKDSAVGLFVFPAQSRVTGSKYSYQWMALAQQNNWHVLLDAGSLGPKDMDSLGLSLFRPEFIVTSFYKVFGHDPTGFGCLLIKKSVMGNLQSQSGKTGSGMVKITPQYPLYLSDSIDGLDGLVGLEDGTNGYKAEATSETARKGAQMPVFSGAYTSAQVRDVFEAELLEDNISDRDGTSSTIFEENESVSVGELMKSPAFSEDESSDNSFWIDLGQSPLGSDRAGHKASPLPPFWFTSKRQSPKPLAKSPMYDGKDVLSFDAAVMSVSSTQETNSTPSRRSSNNNLQMQEIQEENNFVYRAGSGFGSNGSSSKVSSDMRENAIRRETEGEFRLLGRRGAGGRLLGVEDEQPSRGTRVSFNMDRVSHSLDQDQGEASLACVYDESDGENQNEEDWDRREPEIVCSHIDHVNMLGLSKTTSRLRFLINWLVISLLQLKVPEPGGDGGSSRAMNLVQIYGPKIKYERGAAVAFNVKDKSRGFVSPEVVLKLAEREGVSLGIGILSHIKIMDIPRNHRGGSARIKEDSSLHLQREAGNKRGGRNGFVRFEVVTASLSFLTNFEDVYKLWAFVAKFLNPGFSREGSLPTVVEEEAEEDSET</sequence>
<name>A0AAU9SC90_THLAR</name>
<proteinExistence type="predicted"/>
<evidence type="ECO:0000256" key="3">
    <source>
        <dbReference type="ARBA" id="ARBA00023163"/>
    </source>
</evidence>
<keyword evidence="8" id="KW-1185">Reference proteome</keyword>
<organism evidence="7 8">
    <name type="scientific">Thlaspi arvense</name>
    <name type="common">Field penny-cress</name>
    <dbReference type="NCBI Taxonomy" id="13288"/>
    <lineage>
        <taxon>Eukaryota</taxon>
        <taxon>Viridiplantae</taxon>
        <taxon>Streptophyta</taxon>
        <taxon>Embryophyta</taxon>
        <taxon>Tracheophyta</taxon>
        <taxon>Spermatophyta</taxon>
        <taxon>Magnoliopsida</taxon>
        <taxon>eudicotyledons</taxon>
        <taxon>Gunneridae</taxon>
        <taxon>Pentapetalae</taxon>
        <taxon>rosids</taxon>
        <taxon>malvids</taxon>
        <taxon>Brassicales</taxon>
        <taxon>Brassicaceae</taxon>
        <taxon>Thlaspideae</taxon>
        <taxon>Thlaspi</taxon>
    </lineage>
</organism>
<dbReference type="Gene3D" id="3.40.640.10">
    <property type="entry name" value="Type I PLP-dependent aspartate aminotransferase-like (Major domain)"/>
    <property type="match status" value="1"/>
</dbReference>
<feature type="domain" description="Zinc-finger" evidence="6">
    <location>
        <begin position="190"/>
        <end position="286"/>
    </location>
</feature>
<evidence type="ECO:0000256" key="5">
    <source>
        <dbReference type="SAM" id="MobiDB-lite"/>
    </source>
</evidence>
<feature type="compositionally biased region" description="Basic and acidic residues" evidence="5">
    <location>
        <begin position="546"/>
        <end position="559"/>
    </location>
</feature>
<dbReference type="GO" id="GO:0005634">
    <property type="term" value="C:nucleus"/>
    <property type="evidence" value="ECO:0007669"/>
    <property type="project" value="UniProtKB-SubCell"/>
</dbReference>
<dbReference type="InterPro" id="IPR018866">
    <property type="entry name" value="Znf-4CXXC_R1"/>
</dbReference>
<gene>
    <name evidence="7" type="ORF">TAV2_LOCUS13835</name>
</gene>
<evidence type="ECO:0000256" key="4">
    <source>
        <dbReference type="ARBA" id="ARBA00023242"/>
    </source>
</evidence>
<keyword evidence="4" id="KW-0539">Nucleus</keyword>
<dbReference type="EMBL" id="OU466860">
    <property type="protein sequence ID" value="CAH2061355.1"/>
    <property type="molecule type" value="Genomic_DNA"/>
</dbReference>
<dbReference type="InterPro" id="IPR015424">
    <property type="entry name" value="PyrdxlP-dep_Trfase"/>
</dbReference>
<comment type="subcellular location">
    <subcellularLocation>
        <location evidence="1">Nucleus</location>
    </subcellularLocation>
</comment>